<evidence type="ECO:0000256" key="1">
    <source>
        <dbReference type="ARBA" id="ARBA00010688"/>
    </source>
</evidence>
<dbReference type="PANTHER" id="PTHR43085:SF1">
    <property type="entry name" value="PSEUDOURIDINE KINASE-RELATED"/>
    <property type="match status" value="1"/>
</dbReference>
<dbReference type="CDD" id="cd01167">
    <property type="entry name" value="bac_FRK"/>
    <property type="match status" value="1"/>
</dbReference>
<dbReference type="GO" id="GO:0005524">
    <property type="term" value="F:ATP binding"/>
    <property type="evidence" value="ECO:0007669"/>
    <property type="project" value="UniProtKB-KW"/>
</dbReference>
<keyword evidence="5" id="KW-0067">ATP-binding</keyword>
<dbReference type="SUPFAM" id="SSF53613">
    <property type="entry name" value="Ribokinase-like"/>
    <property type="match status" value="1"/>
</dbReference>
<dbReference type="AlphaFoldDB" id="A0A6N3DIT7"/>
<dbReference type="GO" id="GO:0047590">
    <property type="term" value="F:5-dehydro-2-deoxygluconokinase activity"/>
    <property type="evidence" value="ECO:0007669"/>
    <property type="project" value="UniProtKB-EC"/>
</dbReference>
<keyword evidence="4 7" id="KW-0418">Kinase</keyword>
<sequence>MKYDVVALGELLIDFTIDGKSNQGNNTYEANPGGAPCNVLAMLNKMNKKTAFIGKVGNDAFGQILKKTIDDVGIDSKGLMFDEHVNTTLAFVNIDENGERSFSFYRNPGADMMLTKEEVDFEIIKNAKIFHFGTLSMTHEKVRIATKRAIDEAKKRNILISFDPNLRPLLWEDLNLAREQIDFGCSVCDILKIEDEEAKFLTNCDNIEEAVEILKNKYNIKIILLTAGSKGSTAYYKDLVVKQEAYLQSNTIDTTGAGDTFCGSCLGYIIENDIDNLNEEKIKDMISFASAAASIVTTKKGAICSMPEIEEVENLRKKYE</sequence>
<evidence type="ECO:0000256" key="5">
    <source>
        <dbReference type="ARBA" id="ARBA00022840"/>
    </source>
</evidence>
<dbReference type="Pfam" id="PF00294">
    <property type="entry name" value="PfkB"/>
    <property type="match status" value="1"/>
</dbReference>
<dbReference type="InterPro" id="IPR050306">
    <property type="entry name" value="PfkB_Carbo_kinase"/>
</dbReference>
<keyword evidence="2 7" id="KW-0808">Transferase</keyword>
<reference evidence="7" key="1">
    <citation type="submission" date="2019-11" db="EMBL/GenBank/DDBJ databases">
        <authorList>
            <person name="Feng L."/>
        </authorList>
    </citation>
    <scope>NUCLEOTIDE SEQUENCE</scope>
    <source>
        <strain evidence="7">IbartlettiiLFYP30</strain>
    </source>
</reference>
<organism evidence="7">
    <name type="scientific">Intestinibacter bartlettii</name>
    <dbReference type="NCBI Taxonomy" id="261299"/>
    <lineage>
        <taxon>Bacteria</taxon>
        <taxon>Bacillati</taxon>
        <taxon>Bacillota</taxon>
        <taxon>Clostridia</taxon>
        <taxon>Peptostreptococcales</taxon>
        <taxon>Peptostreptococcaceae</taxon>
        <taxon>Intestinibacter</taxon>
    </lineage>
</organism>
<keyword evidence="3" id="KW-0547">Nucleotide-binding</keyword>
<evidence type="ECO:0000256" key="2">
    <source>
        <dbReference type="ARBA" id="ARBA00022679"/>
    </source>
</evidence>
<dbReference type="RefSeq" id="WP_156530984.1">
    <property type="nucleotide sequence ID" value="NZ_CACRUE010000033.1"/>
</dbReference>
<name>A0A6N3DIT7_9FIRM</name>
<evidence type="ECO:0000313" key="7">
    <source>
        <dbReference type="EMBL" id="VYU26711.1"/>
    </source>
</evidence>
<gene>
    <name evidence="7" type="primary">iolC</name>
    <name evidence="7" type="ORF">IBLFYP30_02192</name>
</gene>
<evidence type="ECO:0000256" key="3">
    <source>
        <dbReference type="ARBA" id="ARBA00022741"/>
    </source>
</evidence>
<proteinExistence type="inferred from homology"/>
<feature type="domain" description="Carbohydrate kinase PfkB" evidence="6">
    <location>
        <begin position="4"/>
        <end position="308"/>
    </location>
</feature>
<dbReference type="Gene3D" id="3.40.1190.20">
    <property type="match status" value="1"/>
</dbReference>
<comment type="similarity">
    <text evidence="1">Belongs to the carbohydrate kinase PfkB family.</text>
</comment>
<dbReference type="EMBL" id="CACRUE010000033">
    <property type="protein sequence ID" value="VYU26711.1"/>
    <property type="molecule type" value="Genomic_DNA"/>
</dbReference>
<evidence type="ECO:0000256" key="4">
    <source>
        <dbReference type="ARBA" id="ARBA00022777"/>
    </source>
</evidence>
<dbReference type="InterPro" id="IPR029056">
    <property type="entry name" value="Ribokinase-like"/>
</dbReference>
<dbReference type="EC" id="2.7.1.92" evidence="7"/>
<dbReference type="InterPro" id="IPR011611">
    <property type="entry name" value="PfkB_dom"/>
</dbReference>
<protein>
    <submittedName>
        <fullName evidence="7">5-dehydro-2-deoxygluconokinase</fullName>
        <ecNumber evidence="7">2.7.1.92</ecNumber>
    </submittedName>
</protein>
<dbReference type="PANTHER" id="PTHR43085">
    <property type="entry name" value="HEXOKINASE FAMILY MEMBER"/>
    <property type="match status" value="1"/>
</dbReference>
<accession>A0A6N3DIT7</accession>
<evidence type="ECO:0000259" key="6">
    <source>
        <dbReference type="Pfam" id="PF00294"/>
    </source>
</evidence>